<gene>
    <name evidence="2" type="ORF">J2X98_001816</name>
</gene>
<dbReference type="Pfam" id="PF20176">
    <property type="entry name" value="DUF6541"/>
    <property type="match status" value="1"/>
</dbReference>
<keyword evidence="3" id="KW-1185">Reference proteome</keyword>
<keyword evidence="1" id="KW-1133">Transmembrane helix</keyword>
<reference evidence="2 3" key="1">
    <citation type="submission" date="2023-07" db="EMBL/GenBank/DDBJ databases">
        <title>Sorghum-associated microbial communities from plants grown in Nebraska, USA.</title>
        <authorList>
            <person name="Schachtman D."/>
        </authorList>
    </citation>
    <scope>NUCLEOTIDE SEQUENCE [LARGE SCALE GENOMIC DNA]</scope>
    <source>
        <strain evidence="2 3">CC222</strain>
    </source>
</reference>
<evidence type="ECO:0000313" key="3">
    <source>
        <dbReference type="Proteomes" id="UP001226577"/>
    </source>
</evidence>
<sequence>MAFTWPMFLVFLWRRWQMAGRRQRTYLVVAAAAALAFTLLLWKFVRPDPSSYWNPVEMRAQAIGEAIMVAPLGQASTPIIAVFILLGLFYLLRSPERRWVAGLFAVGAYLFVNVAAIDALPFRRTVAGPWYADSYRLAALLPIAAIPVVSWGVVSMTHKLQPLLAWKGRRFSSPQVAGLLVLVFLIGQATNVVHQVYSAQGKYSLSDTSPLLNRDEKELLDELPSLVPDGEVLAGNPWTGTALAYTFGQRKTLQLHMLSATPPDVDLVNKKLDDARWDPRVCGAVNRLGLRYVLDFGRDEIGGGNHPYDGLLGLDTKGVAEVIRQHGGARLLRITACAAS</sequence>
<feature type="transmembrane region" description="Helical" evidence="1">
    <location>
        <begin position="99"/>
        <end position="117"/>
    </location>
</feature>
<evidence type="ECO:0008006" key="4">
    <source>
        <dbReference type="Google" id="ProtNLM"/>
    </source>
</evidence>
<accession>A0ABT9RSL4</accession>
<feature type="transmembrane region" description="Helical" evidence="1">
    <location>
        <begin position="71"/>
        <end position="92"/>
    </location>
</feature>
<dbReference type="Proteomes" id="UP001226577">
    <property type="component" value="Unassembled WGS sequence"/>
</dbReference>
<keyword evidence="1" id="KW-0472">Membrane</keyword>
<name>A0ABT9RSL4_9MICC</name>
<organism evidence="2 3">
    <name type="scientific">Pseudarthrobacter enclensis</name>
    <dbReference type="NCBI Taxonomy" id="993070"/>
    <lineage>
        <taxon>Bacteria</taxon>
        <taxon>Bacillati</taxon>
        <taxon>Actinomycetota</taxon>
        <taxon>Actinomycetes</taxon>
        <taxon>Micrococcales</taxon>
        <taxon>Micrococcaceae</taxon>
        <taxon>Pseudarthrobacter</taxon>
    </lineage>
</organism>
<keyword evidence="1" id="KW-0812">Transmembrane</keyword>
<comment type="caution">
    <text evidence="2">The sequence shown here is derived from an EMBL/GenBank/DDBJ whole genome shotgun (WGS) entry which is preliminary data.</text>
</comment>
<dbReference type="EMBL" id="JAUSRE010000007">
    <property type="protein sequence ID" value="MDP9888229.1"/>
    <property type="molecule type" value="Genomic_DNA"/>
</dbReference>
<dbReference type="InterPro" id="IPR046671">
    <property type="entry name" value="DUF6541"/>
</dbReference>
<evidence type="ECO:0000313" key="2">
    <source>
        <dbReference type="EMBL" id="MDP9888229.1"/>
    </source>
</evidence>
<protein>
    <recommendedName>
        <fullName evidence="4">Sulfatase N-terminal domain-containing protein</fullName>
    </recommendedName>
</protein>
<proteinExistence type="predicted"/>
<evidence type="ECO:0000256" key="1">
    <source>
        <dbReference type="SAM" id="Phobius"/>
    </source>
</evidence>
<feature type="transmembrane region" description="Helical" evidence="1">
    <location>
        <begin position="176"/>
        <end position="197"/>
    </location>
</feature>
<feature type="transmembrane region" description="Helical" evidence="1">
    <location>
        <begin position="137"/>
        <end position="156"/>
    </location>
</feature>